<evidence type="ECO:0000256" key="1">
    <source>
        <dbReference type="ARBA" id="ARBA00022729"/>
    </source>
</evidence>
<dbReference type="Proteomes" id="UP000674234">
    <property type="component" value="Unassembled WGS sequence"/>
</dbReference>
<dbReference type="PANTHER" id="PTHR23221">
    <property type="entry name" value="GLYCOSYLPHOSPHATIDYLINOSITOL PHOSPHOLIPASE D"/>
    <property type="match status" value="1"/>
</dbReference>
<dbReference type="GO" id="GO:0016787">
    <property type="term" value="F:hydrolase activity"/>
    <property type="evidence" value="ECO:0007669"/>
    <property type="project" value="UniProtKB-KW"/>
</dbReference>
<comment type="caution">
    <text evidence="6">The sequence shown here is derived from an EMBL/GenBank/DDBJ whole genome shotgun (WGS) entry which is preliminary data.</text>
</comment>
<organism evidence="6 7">
    <name type="scientific">Microbispora oryzae</name>
    <dbReference type="NCBI Taxonomy" id="2806554"/>
    <lineage>
        <taxon>Bacteria</taxon>
        <taxon>Bacillati</taxon>
        <taxon>Actinomycetota</taxon>
        <taxon>Actinomycetes</taxon>
        <taxon>Streptosporangiales</taxon>
        <taxon>Streptosporangiaceae</taxon>
        <taxon>Microbispora</taxon>
    </lineage>
</organism>
<accession>A0A940WNR3</accession>
<evidence type="ECO:0000313" key="7">
    <source>
        <dbReference type="Proteomes" id="UP000674234"/>
    </source>
</evidence>
<dbReference type="SMART" id="SM00191">
    <property type="entry name" value="Int_alpha"/>
    <property type="match status" value="5"/>
</dbReference>
<dbReference type="GO" id="GO:0007155">
    <property type="term" value="P:cell adhesion"/>
    <property type="evidence" value="ECO:0007669"/>
    <property type="project" value="InterPro"/>
</dbReference>
<dbReference type="Pfam" id="PF01839">
    <property type="entry name" value="FG-GAP"/>
    <property type="match status" value="5"/>
</dbReference>
<dbReference type="PRINTS" id="PR01185">
    <property type="entry name" value="INTEGRINA"/>
</dbReference>
<name>A0A940WNR3_9ACTN</name>
<dbReference type="InterPro" id="IPR000413">
    <property type="entry name" value="Integrin_alpha"/>
</dbReference>
<sequence length="478" mass="47196">MSVSRTSALLAAALVLPSLAPAATATAATTAATAATARKSCAAFLAVAAPYATVGGQARAGTVTLFSGAGGDPHPVKVLHQGADGIGDAPERGDSFGSALARGDFDGDGCADLAIGASEESFGPRVPGADGHGVVHILYGGPGGLGRAKAVDVTRLGREHGTDRFGAALAAGDLDGDGDDELVVGAPGLDGGGAVGVFGLRHRSVYGTGTLITESTGWVGQDAGATDEFGAALATGDFDGDGDAELAVGAPGGGGQRSGSGVVTVIDVRGRRAGVYTQESPDIKGSGEKWDAFGAALASGDFNADGRDDLAVGVPGEDLSARQRGMDYGDGVVDVLYGTPRGLSAIGGEVWSQTILKGTPRYFDRFGTSLAAGDLNGDGDDELVVGVPGEDAVQVIAGTRAGGLTRDHNALITGGKDTDFGASVLVEGGRLLVAAPGSGRLTLIGTRTRKGSYPGVVPGSARVIGRGGADAMFGYALS</sequence>
<dbReference type="PANTHER" id="PTHR23221:SF7">
    <property type="entry name" value="PHOSPHATIDYLINOSITOL-GLYCAN-SPECIFIC PHOSPHOLIPASE D"/>
    <property type="match status" value="1"/>
</dbReference>
<gene>
    <name evidence="6" type="ORF">JOL79_09685</name>
</gene>
<proteinExistence type="predicted"/>
<evidence type="ECO:0000256" key="3">
    <source>
        <dbReference type="ARBA" id="ARBA00022801"/>
    </source>
</evidence>
<reference evidence="6" key="1">
    <citation type="submission" date="2021-02" db="EMBL/GenBank/DDBJ databases">
        <title>Draft genome sequence of Microbispora sp. RL4-1S isolated from rice leaves in Thailand.</title>
        <authorList>
            <person name="Muangham S."/>
            <person name="Duangmal K."/>
        </authorList>
    </citation>
    <scope>NUCLEOTIDE SEQUENCE</scope>
    <source>
        <strain evidence="6">RL4-1S</strain>
    </source>
</reference>
<dbReference type="RefSeq" id="WP_210155379.1">
    <property type="nucleotide sequence ID" value="NZ_JAFCNB010000004.1"/>
</dbReference>
<keyword evidence="2" id="KW-0677">Repeat</keyword>
<evidence type="ECO:0000313" key="6">
    <source>
        <dbReference type="EMBL" id="MBP2704079.1"/>
    </source>
</evidence>
<evidence type="ECO:0000256" key="2">
    <source>
        <dbReference type="ARBA" id="ARBA00022737"/>
    </source>
</evidence>
<evidence type="ECO:0000256" key="4">
    <source>
        <dbReference type="ARBA" id="ARBA00023180"/>
    </source>
</evidence>
<protein>
    <submittedName>
        <fullName evidence="6">FG-GAP repeat protein</fullName>
    </submittedName>
</protein>
<dbReference type="InterPro" id="IPR028994">
    <property type="entry name" value="Integrin_alpha_N"/>
</dbReference>
<keyword evidence="7" id="KW-1185">Reference proteome</keyword>
<keyword evidence="4" id="KW-0325">Glycoprotein</keyword>
<dbReference type="GO" id="GO:0008305">
    <property type="term" value="C:integrin complex"/>
    <property type="evidence" value="ECO:0007669"/>
    <property type="project" value="InterPro"/>
</dbReference>
<dbReference type="InterPro" id="IPR013517">
    <property type="entry name" value="FG-GAP"/>
</dbReference>
<keyword evidence="3" id="KW-0378">Hydrolase</keyword>
<dbReference type="AlphaFoldDB" id="A0A940WNR3"/>
<dbReference type="EMBL" id="JAFCNB010000004">
    <property type="protein sequence ID" value="MBP2704079.1"/>
    <property type="molecule type" value="Genomic_DNA"/>
</dbReference>
<dbReference type="Gene3D" id="2.130.10.130">
    <property type="entry name" value="Integrin alpha, N-terminal"/>
    <property type="match status" value="3"/>
</dbReference>
<dbReference type="PROSITE" id="PS51470">
    <property type="entry name" value="FG_GAP"/>
    <property type="match status" value="4"/>
</dbReference>
<feature type="chain" id="PRO_5038103706" evidence="5">
    <location>
        <begin position="28"/>
        <end position="478"/>
    </location>
</feature>
<dbReference type="SUPFAM" id="SSF69318">
    <property type="entry name" value="Integrin alpha N-terminal domain"/>
    <property type="match status" value="1"/>
</dbReference>
<keyword evidence="1 5" id="KW-0732">Signal</keyword>
<feature type="signal peptide" evidence="5">
    <location>
        <begin position="1"/>
        <end position="27"/>
    </location>
</feature>
<dbReference type="InterPro" id="IPR013519">
    <property type="entry name" value="Int_alpha_beta-p"/>
</dbReference>
<evidence type="ECO:0000256" key="5">
    <source>
        <dbReference type="SAM" id="SignalP"/>
    </source>
</evidence>